<evidence type="ECO:0000313" key="1">
    <source>
        <dbReference type="EMBL" id="SOQ38335.1"/>
    </source>
</evidence>
<name>A0A2H1VBZ6_SPOFR</name>
<reference evidence="1" key="1">
    <citation type="submission" date="2016-07" db="EMBL/GenBank/DDBJ databases">
        <authorList>
            <person name="Bretaudeau A."/>
        </authorList>
    </citation>
    <scope>NUCLEOTIDE SEQUENCE</scope>
    <source>
        <strain evidence="1">Rice</strain>
        <tissue evidence="1">Whole body</tissue>
    </source>
</reference>
<organism evidence="1">
    <name type="scientific">Spodoptera frugiperda</name>
    <name type="common">Fall armyworm</name>
    <dbReference type="NCBI Taxonomy" id="7108"/>
    <lineage>
        <taxon>Eukaryota</taxon>
        <taxon>Metazoa</taxon>
        <taxon>Ecdysozoa</taxon>
        <taxon>Arthropoda</taxon>
        <taxon>Hexapoda</taxon>
        <taxon>Insecta</taxon>
        <taxon>Pterygota</taxon>
        <taxon>Neoptera</taxon>
        <taxon>Endopterygota</taxon>
        <taxon>Lepidoptera</taxon>
        <taxon>Glossata</taxon>
        <taxon>Ditrysia</taxon>
        <taxon>Noctuoidea</taxon>
        <taxon>Noctuidae</taxon>
        <taxon>Amphipyrinae</taxon>
        <taxon>Spodoptera</taxon>
    </lineage>
</organism>
<protein>
    <submittedName>
        <fullName evidence="1">SFRICE_005910</fullName>
    </submittedName>
</protein>
<proteinExistence type="predicted"/>
<dbReference type="EMBL" id="ODYU01001732">
    <property type="protein sequence ID" value="SOQ38335.1"/>
    <property type="molecule type" value="Genomic_DNA"/>
</dbReference>
<sequence length="89" mass="9891">MRNFLAGVLDDGLTDGQLHGQETSSQVRVGGLSILRTGDEASSFRTADAQRPNVILLKEFFEYLQCRRDEAMAQGDKFWRAPTLGSTKN</sequence>
<accession>A0A2H1VBZ6</accession>
<gene>
    <name evidence="1" type="ORF">SFRICE_005910</name>
</gene>
<dbReference type="AlphaFoldDB" id="A0A2H1VBZ6"/>